<dbReference type="EMBL" id="AC021188">
    <property type="status" value="NOT_ANNOTATED_CDS"/>
    <property type="molecule type" value="Genomic_DNA"/>
</dbReference>
<name>A0A087WVI2_HUMAN</name>
<organism evidence="1 2">
    <name type="scientific">Homo sapiens</name>
    <name type="common">Human</name>
    <dbReference type="NCBI Taxonomy" id="9606"/>
    <lineage>
        <taxon>Eukaryota</taxon>
        <taxon>Metazoa</taxon>
        <taxon>Chordata</taxon>
        <taxon>Craniata</taxon>
        <taxon>Vertebrata</taxon>
        <taxon>Euteleostomi</taxon>
        <taxon>Mammalia</taxon>
        <taxon>Eutheria</taxon>
        <taxon>Euarchontoglires</taxon>
        <taxon>Primates</taxon>
        <taxon>Haplorrhini</taxon>
        <taxon>Catarrhini</taxon>
        <taxon>Hominidae</taxon>
        <taxon>Homo</taxon>
    </lineage>
</organism>
<dbReference type="VEuPathDB" id="HostDB:ENSG00000163121"/>
<gene>
    <name evidence="1" type="primary">NEURL3</name>
</gene>
<dbReference type="HOGENOM" id="CLU_1958839_0_0_1"/>
<reference evidence="1 2" key="2">
    <citation type="journal article" date="2004" name="Nature">
        <title>Finishing the euchromatic sequence of the human genome.</title>
        <authorList>
            <consortium name="International Human Genome Sequencing Consortium"/>
        </authorList>
    </citation>
    <scope>NUCLEOTIDE SEQUENCE [LARGE SCALE GENOMIC DNA]</scope>
</reference>
<dbReference type="RefSeq" id="NP_001272415.1">
    <property type="nucleotide sequence ID" value="NM_001285486.2"/>
</dbReference>
<dbReference type="DisGeNET" id="93082"/>
<dbReference type="OpenTargets" id="ENSG00000163121"/>
<dbReference type="OrthoDB" id="6078042at2759"/>
<accession>A0A087WVI2</accession>
<dbReference type="Ensembl" id="ENST00000310865.7">
    <property type="protein sequence ID" value="ENSP00000479456.1"/>
    <property type="gene ID" value="ENSG00000163121.10"/>
</dbReference>
<evidence type="ECO:0000313" key="2">
    <source>
        <dbReference type="Proteomes" id="UP000005640"/>
    </source>
</evidence>
<dbReference type="UCSC" id="uc010fhx.5">
    <property type="organism name" value="human"/>
</dbReference>
<dbReference type="GeneTree" id="ENSGT00940000162540"/>
<dbReference type="HGNC" id="HGNC:25162">
    <property type="gene designation" value="NEURL3"/>
</dbReference>
<proteinExistence type="predicted"/>
<dbReference type="Ensembl" id="ENST00000310865.7">
    <property type="protein sequence ID" value="ENSP00000479456.1"/>
    <property type="gene ID" value="ENSG00000163121.11"/>
</dbReference>
<protein>
    <submittedName>
        <fullName evidence="1">Neuralized E3 ubiquitin protein ligase 3</fullName>
    </submittedName>
</protein>
<dbReference type="AlphaFoldDB" id="A0A087WVI2"/>
<dbReference type="CTD" id="93082"/>
<dbReference type="EMBL" id="AC013270">
    <property type="status" value="NOT_ANNOTATED_CDS"/>
    <property type="molecule type" value="Genomic_DNA"/>
</dbReference>
<reference evidence="1" key="4">
    <citation type="submission" date="2025-08" db="UniProtKB">
        <authorList>
            <consortium name="Ensembl"/>
        </authorList>
    </citation>
    <scope>IDENTIFICATION</scope>
</reference>
<evidence type="ECO:0000313" key="1">
    <source>
        <dbReference type="Ensembl" id="ENSP00000479456.1"/>
    </source>
</evidence>
<keyword evidence="2" id="KW-1185">Reference proteome</keyword>
<reference evidence="1" key="5">
    <citation type="submission" date="2025-09" db="UniProtKB">
        <authorList>
            <consortium name="Ensembl"/>
        </authorList>
    </citation>
    <scope>IDENTIFICATION</scope>
</reference>
<reference evidence="1 2" key="3">
    <citation type="journal article" date="2005" name="Nature">
        <title>Generation and annotation of the DNA sequences of human chromosomes 2 and 4.</title>
        <authorList>
            <person name="Hillier L.W."/>
            <person name="Graves T.A."/>
            <person name="Fulton R.S."/>
            <person name="Fulton L.A."/>
            <person name="Pepin K.H."/>
            <person name="Minx P."/>
            <person name="Wagner-McPherson C."/>
            <person name="Layman D."/>
            <person name="Wylie K."/>
            <person name="Sekhon M."/>
            <person name="Becker M.C."/>
            <person name="Fewell G.A."/>
            <person name="Delehaunty K.D."/>
            <person name="Miner T.L."/>
            <person name="Nash W.E."/>
            <person name="Kremitzki C."/>
            <person name="Oddy L."/>
            <person name="Du H."/>
            <person name="Sun H."/>
            <person name="Bradshaw-Cordum H."/>
            <person name="Ali J."/>
            <person name="Carter J."/>
            <person name="Cordes M."/>
            <person name="Harris A."/>
            <person name="Isak A."/>
            <person name="van Brunt A."/>
            <person name="Nguyen C."/>
            <person name="Du F."/>
            <person name="Courtney L."/>
            <person name="Kalicki J."/>
            <person name="Ozersky P."/>
            <person name="Abbott S."/>
            <person name="Armstrong J."/>
            <person name="Belter E.A."/>
            <person name="Caruso L."/>
            <person name="Cedroni M."/>
            <person name="Cotton M."/>
            <person name="Davidson T."/>
            <person name="Desai A."/>
            <person name="Elliott G."/>
            <person name="Erb T."/>
            <person name="Fronick C."/>
            <person name="Gaige T."/>
            <person name="Haakenson W."/>
            <person name="Haglund K."/>
            <person name="Holmes A."/>
            <person name="Harkins R."/>
            <person name="Kim K."/>
            <person name="Kruchowski S.S."/>
            <person name="Strong C.M."/>
            <person name="Grewal N."/>
            <person name="Goyea E."/>
            <person name="Hou S."/>
            <person name="Levy A."/>
            <person name="Martinka S."/>
            <person name="Mead K."/>
            <person name="McLellan M.D."/>
            <person name="Meyer R."/>
            <person name="Randall-Maher J."/>
            <person name="Tomlinson C."/>
            <person name="Dauphin-Kohlberg S."/>
            <person name="Kozlowicz-Reilly A."/>
            <person name="Shah N."/>
            <person name="Swearengen-Shahid S."/>
            <person name="Snider J."/>
            <person name="Strong J.T."/>
            <person name="Thompson J."/>
            <person name="Yoakum M."/>
            <person name="Leonard S."/>
            <person name="Pearman C."/>
            <person name="Trani L."/>
            <person name="Radionenko M."/>
            <person name="Waligorski J.E."/>
            <person name="Wang C."/>
            <person name="Rock S.M."/>
            <person name="Tin-Wollam A.M."/>
            <person name="Maupin R."/>
            <person name="Latreille P."/>
            <person name="Wendl M.C."/>
            <person name="Yang S.P."/>
            <person name="Pohl C."/>
            <person name="Wallis J.W."/>
            <person name="Spieth J."/>
            <person name="Bieri T.A."/>
            <person name="Berkowicz N."/>
            <person name="Nelson J.O."/>
            <person name="Osborne J."/>
            <person name="Ding L."/>
            <person name="Meyer R."/>
            <person name="Sabo A."/>
            <person name="Shotland Y."/>
            <person name="Sinha P."/>
            <person name="Wohldmann P.E."/>
            <person name="Cook L.L."/>
            <person name="Hickenbotham M.T."/>
            <person name="Eldred J."/>
            <person name="Williams D."/>
            <person name="Jones T.A."/>
            <person name="She X."/>
            <person name="Ciccarelli F.D."/>
            <person name="Izaurralde E."/>
            <person name="Taylor J."/>
            <person name="Schmutz J."/>
            <person name="Myers R.M."/>
            <person name="Cox D.R."/>
            <person name="Huang X."/>
            <person name="McPherson J.D."/>
            <person name="Mardis E.R."/>
            <person name="Clifton S.W."/>
            <person name="Warren W.C."/>
            <person name="Chinwalla A.T."/>
            <person name="Eddy S.R."/>
            <person name="Marra M.A."/>
            <person name="Ovcharenko I."/>
            <person name="Furey T.S."/>
            <person name="Miller W."/>
            <person name="Eichler E.E."/>
            <person name="Bork P."/>
            <person name="Suyama M."/>
            <person name="Torrents D."/>
            <person name="Waterston R.H."/>
            <person name="Wilson R.K."/>
        </authorList>
    </citation>
    <scope>NUCLEOTIDE SEQUENCE [LARGE SCALE GENOMIC DNA]</scope>
</reference>
<dbReference type="Proteomes" id="UP000005640">
    <property type="component" value="Chromosome 2"/>
</dbReference>
<dbReference type="BioGRID-ORCS" id="93082">
    <property type="hits" value="3 hits in 205 CRISPR screens"/>
</dbReference>
<dbReference type="Antibodypedia" id="74844">
    <property type="antibodies" value="27 antibodies from 8 providers"/>
</dbReference>
<dbReference type="Bgee" id="ENSG00000163121">
    <property type="expression patterns" value="Expressed in nasal cavity epithelium and 131 other cell types or tissues"/>
</dbReference>
<dbReference type="GeneID" id="93082"/>
<reference evidence="1 2" key="1">
    <citation type="journal article" date="2001" name="Nature">
        <title>Initial sequencing and analysis of the human genome.</title>
        <authorList>
            <consortium name="International Human Genome Sequencing Consortium"/>
            <person name="Lander E.S."/>
            <person name="Linton L.M."/>
            <person name="Birren B."/>
            <person name="Nusbaum C."/>
            <person name="Zody M.C."/>
            <person name="Baldwin J."/>
            <person name="Devon K."/>
            <person name="Dewar K."/>
            <person name="Doyle M."/>
            <person name="FitzHugh W."/>
            <person name="Funke R."/>
            <person name="Gage D."/>
            <person name="Harris K."/>
            <person name="Heaford A."/>
            <person name="Howland J."/>
            <person name="Kann L."/>
            <person name="Lehoczky J."/>
            <person name="LeVine R."/>
            <person name="McEwan P."/>
            <person name="McKernan K."/>
            <person name="Meldrim J."/>
            <person name="Mesirov J.P."/>
            <person name="Miranda C."/>
            <person name="Morris W."/>
            <person name="Naylor J."/>
            <person name="Raymond C."/>
            <person name="Rosetti M."/>
            <person name="Santos R."/>
            <person name="Sheridan A."/>
            <person name="Sougnez C."/>
            <person name="Stange-Thomann N."/>
            <person name="Stojanovic N."/>
            <person name="Subramanian A."/>
            <person name="Wyman D."/>
            <person name="Rogers J."/>
            <person name="Sulston J."/>
            <person name="Ainscough R."/>
            <person name="Beck S."/>
            <person name="Bentley D."/>
            <person name="Burton J."/>
            <person name="Clee C."/>
            <person name="Carter N."/>
            <person name="Coulson A."/>
            <person name="Deadman R."/>
            <person name="Deloukas P."/>
            <person name="Dunham A."/>
            <person name="Dunham I."/>
            <person name="Durbin R."/>
            <person name="French L."/>
            <person name="Grafham D."/>
            <person name="Gregory S."/>
            <person name="Hubbard T."/>
            <person name="Humphray S."/>
            <person name="Hunt A."/>
            <person name="Jones M."/>
            <person name="Lloyd C."/>
            <person name="McMurray A."/>
            <person name="Matthews L."/>
            <person name="Mercer S."/>
            <person name="Milne S."/>
            <person name="Mullikin J.C."/>
            <person name="Mungall A."/>
            <person name="Plumb R."/>
            <person name="Ross M."/>
            <person name="Shownkeen R."/>
            <person name="Sims S."/>
            <person name="Waterston R.H."/>
            <person name="Wilson R.K."/>
            <person name="Hillier L.W."/>
            <person name="McPherson J.D."/>
            <person name="Marra M.A."/>
            <person name="Mardis E.R."/>
            <person name="Fulton L.A."/>
            <person name="Chinwalla A.T."/>
            <person name="Pepin K.H."/>
            <person name="Gish W.R."/>
            <person name="Chissoe S.L."/>
            <person name="Wendl M.C."/>
            <person name="Delehaunty K.D."/>
            <person name="Miner T.L."/>
            <person name="Delehaunty A."/>
            <person name="Kramer J.B."/>
            <person name="Cook L.L."/>
            <person name="Fulton R.S."/>
            <person name="Johnson D.L."/>
            <person name="Minx P.J."/>
            <person name="Clifton S.W."/>
            <person name="Hawkins T."/>
            <person name="Branscomb E."/>
            <person name="Predki P."/>
            <person name="Richardson P."/>
            <person name="Wenning S."/>
            <person name="Slezak T."/>
            <person name="Doggett N."/>
            <person name="Cheng J.F."/>
            <person name="Olsen A."/>
            <person name="Lucas S."/>
            <person name="Elkin C."/>
            <person name="Uberbacher E."/>
            <person name="Frazier M."/>
            <person name="Gibbs R.A."/>
            <person name="Muzny D.M."/>
            <person name="Scherer S.E."/>
            <person name="Bouck J.B."/>
            <person name="Sodergren E.J."/>
            <person name="Worley K.C."/>
            <person name="Rives C.M."/>
            <person name="Gorrell J.H."/>
            <person name="Metzker M.L."/>
            <person name="Naylor S.L."/>
            <person name="Kucherlapati R.S."/>
            <person name="Nelson D.L."/>
            <person name="Weinstock G.M."/>
            <person name="Sakaki Y."/>
            <person name="Fujiyama A."/>
            <person name="Hattori M."/>
            <person name="Yada T."/>
            <person name="Toyoda A."/>
            <person name="Itoh T."/>
            <person name="Kawagoe C."/>
            <person name="Watanabe H."/>
            <person name="Totoki Y."/>
            <person name="Taylor T."/>
            <person name="Weissenbach J."/>
            <person name="Heilig R."/>
            <person name="Saurin W."/>
            <person name="Artiguenave F."/>
            <person name="Brottier P."/>
            <person name="Bruls T."/>
            <person name="Pelletier E."/>
            <person name="Robert C."/>
            <person name="Wincker P."/>
            <person name="Smith D.R."/>
            <person name="Doucette-Stamm L."/>
            <person name="Rubenfield M."/>
            <person name="Weinstock K."/>
            <person name="Lee H.M."/>
            <person name="Dubois J."/>
            <person name="Rosenthal A."/>
            <person name="Platzer M."/>
            <person name="Nyakatura G."/>
            <person name="Taudien S."/>
            <person name="Rump A."/>
            <person name="Yang H."/>
            <person name="Yu J."/>
            <person name="Wang J."/>
            <person name="Huang G."/>
            <person name="Gu J."/>
            <person name="Hood L."/>
            <person name="Rowen L."/>
            <person name="Madan A."/>
            <person name="Qin S."/>
            <person name="Davis R.W."/>
            <person name="Federspiel N.A."/>
            <person name="Abola A.P."/>
            <person name="Proctor M.J."/>
            <person name="Myers R.M."/>
            <person name="Schmutz J."/>
            <person name="Dickson M."/>
            <person name="Grimwood J."/>
            <person name="Cox D.R."/>
            <person name="Olson M.V."/>
            <person name="Kaul R."/>
            <person name="Raymond C."/>
            <person name="Shimizu N."/>
            <person name="Kawasaki K."/>
            <person name="Minoshima S."/>
            <person name="Evans G.A."/>
            <person name="Athanasiou M."/>
            <person name="Schultz R."/>
            <person name="Roe B.A."/>
            <person name="Chen F."/>
            <person name="Pan H."/>
            <person name="Ramser J."/>
            <person name="Lehrach H."/>
            <person name="Reinhardt R."/>
            <person name="McCombie W.R."/>
            <person name="de la Bastide M."/>
            <person name="Dedhia N."/>
            <person name="Blocker H."/>
            <person name="Hornischer K."/>
            <person name="Nordsiek G."/>
            <person name="Agarwala R."/>
            <person name="Aravind L."/>
            <person name="Bailey J.A."/>
            <person name="Bateman A."/>
            <person name="Batzoglou S."/>
            <person name="Birney E."/>
            <person name="Bork P."/>
            <person name="Brown D.G."/>
            <person name="Burge C.B."/>
            <person name="Cerutti L."/>
            <person name="Chen H.C."/>
            <person name="Church D."/>
            <person name="Clamp M."/>
            <person name="Copley R.R."/>
            <person name="Doerks T."/>
            <person name="Eddy S.R."/>
            <person name="Eichler E.E."/>
            <person name="Furey T.S."/>
            <person name="Galagan J."/>
            <person name="Gilbert J.G."/>
            <person name="Harmon C."/>
            <person name="Hayashizaki Y."/>
            <person name="Haussler D."/>
            <person name="Hermjakob H."/>
            <person name="Hokamp K."/>
            <person name="Jang W."/>
            <person name="Johnson L.S."/>
            <person name="Jones T.A."/>
            <person name="Kasif S."/>
            <person name="Kaspryzk A."/>
            <person name="Kennedy S."/>
            <person name="Kent W.J."/>
            <person name="Kitts P."/>
            <person name="Koonin E.V."/>
            <person name="Korf I."/>
            <person name="Kulp D."/>
            <person name="Lancet D."/>
            <person name="Lowe T.M."/>
            <person name="McLysaght A."/>
            <person name="Mikkelsen T."/>
            <person name="Moran J.V."/>
            <person name="Mulder N."/>
            <person name="Pollara V.J."/>
            <person name="Ponting C.P."/>
            <person name="Schuler G."/>
            <person name="Schultz J."/>
            <person name="Slater G."/>
            <person name="Smit A.F."/>
            <person name="Stupka E."/>
            <person name="Szustakowski J."/>
            <person name="Thierry-Mieg D."/>
            <person name="Thierry-Mieg J."/>
            <person name="Wagner L."/>
            <person name="Wallis J."/>
            <person name="Wheeler R."/>
            <person name="Williams A."/>
            <person name="Wolf Y.I."/>
            <person name="Wolfe K.H."/>
            <person name="Yang S.P."/>
            <person name="Yeh R.F."/>
            <person name="Collins F."/>
            <person name="Guyer M.S."/>
            <person name="Peterson J."/>
            <person name="Felsenfeld A."/>
            <person name="Wetterstrand K.A."/>
            <person name="Patrinos A."/>
            <person name="Morgan M.J."/>
            <person name="de Jong P."/>
            <person name="Catanese J.J."/>
            <person name="Osoegawa K."/>
            <person name="Shizuya H."/>
            <person name="Choi S."/>
            <person name="Chen Y.J."/>
        </authorList>
    </citation>
    <scope>NUCLEOTIDE SEQUENCE [LARGE SCALE GENOMIC DNA]</scope>
</reference>
<sequence length="128" mass="13861">MDVYGTTKAIELLDPTASRLPTPMPWDLSNKAVPEPKGFGPKDLALPTGNLKATWHLCLREHLPTLHTRRGVCHLLLSRCQHPPCALRPHILLQILCLAGLQRYGQVPCVPLADRGGSPCAGPSCSEG</sequence>
<dbReference type="ExpressionAtlas" id="A0A087WVI2">
    <property type="expression patterns" value="baseline and differential"/>
</dbReference>
<dbReference type="DNASU" id="93082"/>
<dbReference type="MassIVE" id="A0A087WVI2"/>